<name>A0A2N8KSK9_9BURK</name>
<keyword evidence="3" id="KW-0808">Transferase</keyword>
<dbReference type="SUPFAM" id="SSF53756">
    <property type="entry name" value="UDP-Glycosyltransferase/glycogen phosphorylase"/>
    <property type="match status" value="1"/>
</dbReference>
<protein>
    <submittedName>
        <fullName evidence="3">Glycosyltransferase</fullName>
    </submittedName>
</protein>
<dbReference type="AlphaFoldDB" id="A0A2N8KSK9"/>
<dbReference type="EMBL" id="POSP01000004">
    <property type="protein sequence ID" value="PND36441.1"/>
    <property type="molecule type" value="Genomic_DNA"/>
</dbReference>
<dbReference type="OrthoDB" id="5416057at2"/>
<dbReference type="InterPro" id="IPR001296">
    <property type="entry name" value="Glyco_trans_1"/>
</dbReference>
<feature type="domain" description="Glycosyl transferase family 1" evidence="1">
    <location>
        <begin position="199"/>
        <end position="357"/>
    </location>
</feature>
<proteinExistence type="predicted"/>
<dbReference type="InterPro" id="IPR028098">
    <property type="entry name" value="Glyco_trans_4-like_N"/>
</dbReference>
<dbReference type="Proteomes" id="UP000235916">
    <property type="component" value="Unassembled WGS sequence"/>
</dbReference>
<reference evidence="3 4" key="1">
    <citation type="submission" date="2018-01" db="EMBL/GenBank/DDBJ databases">
        <title>Draft genome sequence of Paucibacter aquatile CR182 isolated from freshwater of the Nakdong River.</title>
        <authorList>
            <person name="Choi A."/>
            <person name="Chung E.J."/>
        </authorList>
    </citation>
    <scope>NUCLEOTIDE SEQUENCE [LARGE SCALE GENOMIC DNA]</scope>
    <source>
        <strain evidence="3 4">CR182</strain>
    </source>
</reference>
<dbReference type="Pfam" id="PF00534">
    <property type="entry name" value="Glycos_transf_1"/>
    <property type="match status" value="1"/>
</dbReference>
<evidence type="ECO:0000313" key="4">
    <source>
        <dbReference type="Proteomes" id="UP000235916"/>
    </source>
</evidence>
<dbReference type="Gene3D" id="3.40.50.2000">
    <property type="entry name" value="Glycogen Phosphorylase B"/>
    <property type="match status" value="2"/>
</dbReference>
<dbReference type="GO" id="GO:0016757">
    <property type="term" value="F:glycosyltransferase activity"/>
    <property type="evidence" value="ECO:0007669"/>
    <property type="project" value="InterPro"/>
</dbReference>
<feature type="domain" description="Glycosyltransferase subfamily 4-like N-terminal" evidence="2">
    <location>
        <begin position="32"/>
        <end position="183"/>
    </location>
</feature>
<keyword evidence="4" id="KW-1185">Reference proteome</keyword>
<dbReference type="PANTHER" id="PTHR12526:SF630">
    <property type="entry name" value="GLYCOSYLTRANSFERASE"/>
    <property type="match status" value="1"/>
</dbReference>
<accession>A0A2N8KSK9</accession>
<evidence type="ECO:0000259" key="2">
    <source>
        <dbReference type="Pfam" id="PF13579"/>
    </source>
</evidence>
<dbReference type="RefSeq" id="WP_102770214.1">
    <property type="nucleotide sequence ID" value="NZ_POSP01000004.1"/>
</dbReference>
<gene>
    <name evidence="3" type="ORF">C1O66_22410</name>
</gene>
<organism evidence="3 4">
    <name type="scientific">Kinneretia aquatilis</name>
    <dbReference type="NCBI Taxonomy" id="2070761"/>
    <lineage>
        <taxon>Bacteria</taxon>
        <taxon>Pseudomonadati</taxon>
        <taxon>Pseudomonadota</taxon>
        <taxon>Betaproteobacteria</taxon>
        <taxon>Burkholderiales</taxon>
        <taxon>Sphaerotilaceae</taxon>
        <taxon>Roseateles</taxon>
    </lineage>
</organism>
<evidence type="ECO:0000313" key="3">
    <source>
        <dbReference type="EMBL" id="PND36441.1"/>
    </source>
</evidence>
<dbReference type="Pfam" id="PF13579">
    <property type="entry name" value="Glyco_trans_4_4"/>
    <property type="match status" value="1"/>
</dbReference>
<sequence length="384" mass="41927">MTDSPRSASATGPASTSSPLRVLHFVTGGFSGATQVAVDLAASGAQEAGMQTLLVLRSKRSTEAARVQALRDRGLDVELVPGWSHLATLWALWRVCQRWQPHLLVAHGFPEHLLGRWAGWWARVPLLVQVEHNSRERYSPWKLWQARRLSLHSARLVGVSEGVRQQLLKLGMPAEKTQAIPNGVNLAPFAVAGERDWAQRQPGIVMSARFARQKDHLTLLRALALLKARGLRPSLLLAGSGKPGYRRRAEAEAARLGLRDQVQFLGHHAGMPELLMSQRICVLATHYEGMPLALVEGMAAGCACVASDVAGVSEVLQSGHTGLLVPENDAQALADALQKVLEDEDFGARLGRAARERALQEHGLDLMRQRYAALFRSLAAQLSR</sequence>
<dbReference type="PANTHER" id="PTHR12526">
    <property type="entry name" value="GLYCOSYLTRANSFERASE"/>
    <property type="match status" value="1"/>
</dbReference>
<evidence type="ECO:0000259" key="1">
    <source>
        <dbReference type="Pfam" id="PF00534"/>
    </source>
</evidence>
<comment type="caution">
    <text evidence="3">The sequence shown here is derived from an EMBL/GenBank/DDBJ whole genome shotgun (WGS) entry which is preliminary data.</text>
</comment>